<dbReference type="PANTHER" id="PTHR30185">
    <property type="entry name" value="CRYPTIC BETA-GLUCOSIDE BGL OPERON ANTITERMINATOR"/>
    <property type="match status" value="1"/>
</dbReference>
<proteinExistence type="predicted"/>
<dbReference type="InterPro" id="IPR016152">
    <property type="entry name" value="PTrfase/Anion_transptr"/>
</dbReference>
<dbReference type="Pfam" id="PF05043">
    <property type="entry name" value="Mga"/>
    <property type="match status" value="1"/>
</dbReference>
<dbReference type="PANTHER" id="PTHR30185:SF13">
    <property type="entry name" value="LICABCH OPERON REGULATOR-RELATED"/>
    <property type="match status" value="1"/>
</dbReference>
<comment type="caution">
    <text evidence="9">The sequence shown here is derived from an EMBL/GenBank/DDBJ whole genome shotgun (WGS) entry which is preliminary data.</text>
</comment>
<dbReference type="InterPro" id="IPR050661">
    <property type="entry name" value="BglG_antiterminators"/>
</dbReference>
<dbReference type="PROSITE" id="PS51099">
    <property type="entry name" value="PTS_EIIB_TYPE_2"/>
    <property type="match status" value="1"/>
</dbReference>
<dbReference type="Proteomes" id="UP000321361">
    <property type="component" value="Unassembled WGS sequence"/>
</dbReference>
<dbReference type="RefSeq" id="WP_083571999.1">
    <property type="nucleotide sequence ID" value="NZ_BJUG01000014.1"/>
</dbReference>
<dbReference type="InterPro" id="IPR036388">
    <property type="entry name" value="WH-like_DNA-bd_sf"/>
</dbReference>
<feature type="domain" description="PTS EIIB type-2" evidence="7">
    <location>
        <begin position="406"/>
        <end position="497"/>
    </location>
</feature>
<keyword evidence="3" id="KW-0805">Transcription regulation</keyword>
<evidence type="ECO:0000259" key="6">
    <source>
        <dbReference type="PROSITE" id="PS51094"/>
    </source>
</evidence>
<dbReference type="Gene3D" id="1.10.1790.10">
    <property type="entry name" value="PRD domain"/>
    <property type="match status" value="2"/>
</dbReference>
<gene>
    <name evidence="9" type="primary">licR</name>
    <name evidence="9" type="ORF">ETH01_22540</name>
</gene>
<keyword evidence="5" id="KW-0804">Transcription</keyword>
<dbReference type="PROSITE" id="PS51372">
    <property type="entry name" value="PRD_2"/>
    <property type="match status" value="2"/>
</dbReference>
<keyword evidence="1" id="KW-0808">Transferase</keyword>
<evidence type="ECO:0000256" key="3">
    <source>
        <dbReference type="ARBA" id="ARBA00023015"/>
    </source>
</evidence>
<dbReference type="InterPro" id="IPR011608">
    <property type="entry name" value="PRD"/>
</dbReference>
<reference evidence="9 10" key="1">
    <citation type="submission" date="2019-07" db="EMBL/GenBank/DDBJ databases">
        <title>Whole genome shotgun sequence of Enterococcus thailandicus NBRC 101867.</title>
        <authorList>
            <person name="Hosoyama A."/>
            <person name="Uohara A."/>
            <person name="Ohji S."/>
            <person name="Ichikawa N."/>
        </authorList>
    </citation>
    <scope>NUCLEOTIDE SEQUENCE [LARGE SCALE GENOMIC DNA]</scope>
    <source>
        <strain evidence="9 10">NBRC 101867</strain>
    </source>
</reference>
<dbReference type="InterPro" id="IPR036634">
    <property type="entry name" value="PRD_sf"/>
</dbReference>
<dbReference type="CDD" id="cd05568">
    <property type="entry name" value="PTS_IIB_bgl_like"/>
    <property type="match status" value="1"/>
</dbReference>
<dbReference type="GO" id="GO:0008982">
    <property type="term" value="F:protein-N(PI)-phosphohistidine-sugar phosphotransferase activity"/>
    <property type="evidence" value="ECO:0007669"/>
    <property type="project" value="InterPro"/>
</dbReference>
<dbReference type="EMBL" id="BJUG01000014">
    <property type="protein sequence ID" value="GEK37967.1"/>
    <property type="molecule type" value="Genomic_DNA"/>
</dbReference>
<dbReference type="InterPro" id="IPR013011">
    <property type="entry name" value="PTS_EIIB_2"/>
</dbReference>
<organism evidence="9 10">
    <name type="scientific">Enterococcus thailandicus</name>
    <dbReference type="NCBI Taxonomy" id="417368"/>
    <lineage>
        <taxon>Bacteria</taxon>
        <taxon>Bacillati</taxon>
        <taxon>Bacillota</taxon>
        <taxon>Bacilli</taxon>
        <taxon>Lactobacillales</taxon>
        <taxon>Enterococcaceae</taxon>
        <taxon>Enterococcus</taxon>
    </lineage>
</organism>
<dbReference type="Pfam" id="PF00874">
    <property type="entry name" value="PRD"/>
    <property type="match status" value="2"/>
</dbReference>
<evidence type="ECO:0000259" key="8">
    <source>
        <dbReference type="PROSITE" id="PS51372"/>
    </source>
</evidence>
<evidence type="ECO:0000256" key="5">
    <source>
        <dbReference type="ARBA" id="ARBA00023163"/>
    </source>
</evidence>
<dbReference type="InterPro" id="IPR036095">
    <property type="entry name" value="PTS_EIIB-like_sf"/>
</dbReference>
<dbReference type="OrthoDB" id="3710983at2"/>
<dbReference type="SUPFAM" id="SSF55804">
    <property type="entry name" value="Phoshotransferase/anion transport protein"/>
    <property type="match status" value="1"/>
</dbReference>
<sequence length="641" mass="73228">MYIMTNRQDKILRYLLSKDKIISGQELAKQFDVTTRTIRNDITVIESILENKSGLKINRFKGKGYKIEILQNDQLFAFLESLNSIDEKIPVEPEERINYLLNRLLLSSQYLKLDDLADELFISRSTIQNDFINIKVIVEKLGLSIISKSNYGVKLVGDETKRRFAISEQLISEISSWNHSILNNLIISNDEILILKSIVLNQLKLAKLNLSDMSLNNLIIHIAIACKRVRDGSYIKGPSIKNSQEKEFLVAKEIINEVSNKLDIKFPDVELSYIAMHLMGTKLFFNKEEKIKWSNLEHKISEVAMEMINVVEKKLKISFKDDPELLAALSLHLKPVLHRYENNMSIRNTMLEAIKVNYPIAFEAGVSASRVVENRFEILVDESEIGFIALHFGAAMERLKVDKRVKRCLIVCTTGLGSSRLLYYKLQSKFGDKISIIGTTELHNIDVYDEKSIDLIISTVPLPNEIEIPFIVVDALLGKESVEQIEKRINTNHGSVSHLYLNKESIYLNKKLNSPEEVINYICNDLVEKKIVSGDILESVISRENAAPTSFGNLVAMPHPLEAFTTETFWSLLTLEKQIDWYNKPVQLVCFLHVAISNIDELEPLYKELLSLLDDKSKVQELLDSTDKSEILKILENLNTI</sequence>
<name>A0A510WGC2_ENTTH</name>
<dbReference type="GO" id="GO:0006355">
    <property type="term" value="P:regulation of DNA-templated transcription"/>
    <property type="evidence" value="ECO:0007669"/>
    <property type="project" value="InterPro"/>
</dbReference>
<dbReference type="Gene3D" id="3.40.50.2300">
    <property type="match status" value="1"/>
</dbReference>
<dbReference type="GO" id="GO:0009401">
    <property type="term" value="P:phosphoenolpyruvate-dependent sugar phosphotransferase system"/>
    <property type="evidence" value="ECO:0007669"/>
    <property type="project" value="InterPro"/>
</dbReference>
<evidence type="ECO:0000313" key="10">
    <source>
        <dbReference type="Proteomes" id="UP000321361"/>
    </source>
</evidence>
<evidence type="ECO:0000256" key="4">
    <source>
        <dbReference type="ARBA" id="ARBA00023159"/>
    </source>
</evidence>
<feature type="domain" description="PRD" evidence="8">
    <location>
        <begin position="186"/>
        <end position="288"/>
    </location>
</feature>
<evidence type="ECO:0000256" key="2">
    <source>
        <dbReference type="ARBA" id="ARBA00022737"/>
    </source>
</evidence>
<dbReference type="Pfam" id="PF00359">
    <property type="entry name" value="PTS_EIIA_2"/>
    <property type="match status" value="1"/>
</dbReference>
<dbReference type="SUPFAM" id="SSF46785">
    <property type="entry name" value="Winged helix' DNA-binding domain"/>
    <property type="match status" value="1"/>
</dbReference>
<keyword evidence="2" id="KW-0677">Repeat</keyword>
<dbReference type="InterPro" id="IPR036390">
    <property type="entry name" value="WH_DNA-bd_sf"/>
</dbReference>
<protein>
    <submittedName>
        <fullName evidence="9">Putative licABCH operon regulator</fullName>
    </submittedName>
</protein>
<feature type="domain" description="PRD" evidence="8">
    <location>
        <begin position="295"/>
        <end position="402"/>
    </location>
</feature>
<evidence type="ECO:0000256" key="1">
    <source>
        <dbReference type="ARBA" id="ARBA00022679"/>
    </source>
</evidence>
<dbReference type="CDD" id="cd00211">
    <property type="entry name" value="PTS_IIA_fru"/>
    <property type="match status" value="1"/>
</dbReference>
<dbReference type="PROSITE" id="PS51094">
    <property type="entry name" value="PTS_EIIA_TYPE_2"/>
    <property type="match status" value="1"/>
</dbReference>
<dbReference type="AlphaFoldDB" id="A0A510WGC2"/>
<dbReference type="Gene3D" id="3.40.930.10">
    <property type="entry name" value="Mannitol-specific EII, Chain A"/>
    <property type="match status" value="1"/>
</dbReference>
<dbReference type="SUPFAM" id="SSF63520">
    <property type="entry name" value="PTS-regulatory domain, PRD"/>
    <property type="match status" value="2"/>
</dbReference>
<dbReference type="InterPro" id="IPR007737">
    <property type="entry name" value="Mga_HTH"/>
</dbReference>
<evidence type="ECO:0000313" key="9">
    <source>
        <dbReference type="EMBL" id="GEK37967.1"/>
    </source>
</evidence>
<dbReference type="SUPFAM" id="SSF52794">
    <property type="entry name" value="PTS system IIB component-like"/>
    <property type="match status" value="1"/>
</dbReference>
<feature type="domain" description="PTS EIIA type-2" evidence="6">
    <location>
        <begin position="499"/>
        <end position="638"/>
    </location>
</feature>
<accession>A0A510WGC2</accession>
<dbReference type="Pfam" id="PF08279">
    <property type="entry name" value="HTH_11"/>
    <property type="match status" value="1"/>
</dbReference>
<dbReference type="Gene3D" id="1.10.10.10">
    <property type="entry name" value="Winged helix-like DNA-binding domain superfamily/Winged helix DNA-binding domain"/>
    <property type="match status" value="2"/>
</dbReference>
<dbReference type="InterPro" id="IPR002178">
    <property type="entry name" value="PTS_EIIA_type-2_dom"/>
</dbReference>
<dbReference type="InterPro" id="IPR013196">
    <property type="entry name" value="HTH_11"/>
</dbReference>
<evidence type="ECO:0000259" key="7">
    <source>
        <dbReference type="PROSITE" id="PS51099"/>
    </source>
</evidence>
<keyword evidence="4" id="KW-0010">Activator</keyword>